<evidence type="ECO:0000259" key="6">
    <source>
        <dbReference type="PROSITE" id="PS51767"/>
    </source>
</evidence>
<dbReference type="PANTHER" id="PTHR47966:SF51">
    <property type="entry name" value="BETA-SITE APP-CLEAVING ENZYME, ISOFORM A-RELATED"/>
    <property type="match status" value="1"/>
</dbReference>
<evidence type="ECO:0000313" key="7">
    <source>
        <dbReference type="EMBL" id="OSD06482.1"/>
    </source>
</evidence>
<comment type="similarity">
    <text evidence="1 4">Belongs to the peptidase A1 family.</text>
</comment>
<reference evidence="7 8" key="1">
    <citation type="journal article" date="2015" name="Biotechnol. Biofuels">
        <title>Enhanced degradation of softwood versus hardwood by the white-rot fungus Pycnoporus coccineus.</title>
        <authorList>
            <person name="Couturier M."/>
            <person name="Navarro D."/>
            <person name="Chevret D."/>
            <person name="Henrissat B."/>
            <person name="Piumi F."/>
            <person name="Ruiz-Duenas F.J."/>
            <person name="Martinez A.T."/>
            <person name="Grigoriev I.V."/>
            <person name="Riley R."/>
            <person name="Lipzen A."/>
            <person name="Berrin J.G."/>
            <person name="Master E.R."/>
            <person name="Rosso M.N."/>
        </authorList>
    </citation>
    <scope>NUCLEOTIDE SEQUENCE [LARGE SCALE GENOMIC DNA]</scope>
    <source>
        <strain evidence="7 8">BRFM310</strain>
    </source>
</reference>
<dbReference type="Pfam" id="PF00026">
    <property type="entry name" value="Asp"/>
    <property type="match status" value="1"/>
</dbReference>
<dbReference type="InterPro" id="IPR001969">
    <property type="entry name" value="Aspartic_peptidase_AS"/>
</dbReference>
<feature type="active site" evidence="3">
    <location>
        <position position="133"/>
    </location>
</feature>
<evidence type="ECO:0000256" key="4">
    <source>
        <dbReference type="RuleBase" id="RU000454"/>
    </source>
</evidence>
<dbReference type="InterPro" id="IPR034164">
    <property type="entry name" value="Pepsin-like_dom"/>
</dbReference>
<dbReference type="PANTHER" id="PTHR47966">
    <property type="entry name" value="BETA-SITE APP-CLEAVING ENZYME, ISOFORM A-RELATED"/>
    <property type="match status" value="1"/>
</dbReference>
<dbReference type="OrthoDB" id="2730877at2759"/>
<dbReference type="InterPro" id="IPR001461">
    <property type="entry name" value="Aspartic_peptidase_A1"/>
</dbReference>
<dbReference type="SUPFAM" id="SSF50630">
    <property type="entry name" value="Acid proteases"/>
    <property type="match status" value="1"/>
</dbReference>
<evidence type="ECO:0000256" key="5">
    <source>
        <dbReference type="SAM" id="MobiDB-lite"/>
    </source>
</evidence>
<keyword evidence="4" id="KW-0378">Hydrolase</keyword>
<name>A0A1Y2J2R1_TRAC3</name>
<dbReference type="Gene3D" id="2.40.70.10">
    <property type="entry name" value="Acid Proteases"/>
    <property type="match status" value="2"/>
</dbReference>
<keyword evidence="4 7" id="KW-0645">Protease</keyword>
<dbReference type="InterPro" id="IPR033121">
    <property type="entry name" value="PEPTIDASE_A1"/>
</dbReference>
<dbReference type="PROSITE" id="PS00141">
    <property type="entry name" value="ASP_PROTEASE"/>
    <property type="match status" value="1"/>
</dbReference>
<evidence type="ECO:0000313" key="8">
    <source>
        <dbReference type="Proteomes" id="UP000193067"/>
    </source>
</evidence>
<accession>A0A1Y2J2R1</accession>
<dbReference type="STRING" id="1353009.A0A1Y2J2R1"/>
<evidence type="ECO:0000256" key="2">
    <source>
        <dbReference type="ARBA" id="ARBA00022750"/>
    </source>
</evidence>
<dbReference type="EMBL" id="KZ084090">
    <property type="protein sequence ID" value="OSD06482.1"/>
    <property type="molecule type" value="Genomic_DNA"/>
</dbReference>
<dbReference type="CDD" id="cd05471">
    <property type="entry name" value="pepsin_like"/>
    <property type="match status" value="1"/>
</dbReference>
<feature type="domain" description="Peptidase A1" evidence="6">
    <location>
        <begin position="115"/>
        <end position="433"/>
    </location>
</feature>
<feature type="active site" evidence="3">
    <location>
        <position position="323"/>
    </location>
</feature>
<dbReference type="GO" id="GO:0006508">
    <property type="term" value="P:proteolysis"/>
    <property type="evidence" value="ECO:0007669"/>
    <property type="project" value="UniProtKB-KW"/>
</dbReference>
<evidence type="ECO:0000256" key="3">
    <source>
        <dbReference type="PIRSR" id="PIRSR601461-1"/>
    </source>
</evidence>
<dbReference type="PROSITE" id="PS51767">
    <property type="entry name" value="PEPTIDASE_A1"/>
    <property type="match status" value="1"/>
</dbReference>
<dbReference type="FunFam" id="2.40.70.10:FF:000008">
    <property type="entry name" value="Cathepsin D"/>
    <property type="match status" value="1"/>
</dbReference>
<sequence>MDIRRPPLVLSAMSERSAPGSTSRPAMVAFIQGLRTLLLVTVFISTVLGSPAPSGSGMRVSLRQARSSSPRVANLAKVKASLERVRSKFSPQATDGHLDLTKRGAQPITDEPDGPIGIISIGTPPQEISVLFDTGSPDLWVTASTCAGDWCDQITAKRFDVSASSTARAQPGNWNISYGGGESAVGPVYTDTVTVGGVTVKDQYFSPATDETGVTGETVGILGLSLASISVLKQPPFLQHALQSNLLPSGILGVRLSPSAHPSGGSTSSSSSEAFIGGTNPALYTGALEYHPIDASRGFWEIPGGAVTVNARMVVRNASTVIDTGTAGIVGPTADVAAFWAAVPGAEEDEGAGGVYTYPCDAEVSVAFSWGGREWPLSAEDLNGGSFDDGTCLGNVIGLDLPSASNNQWILGTNFLHGVYAAFSLDDMAVGFATPT</sequence>
<keyword evidence="8" id="KW-1185">Reference proteome</keyword>
<feature type="region of interest" description="Disordered" evidence="5">
    <location>
        <begin position="93"/>
        <end position="113"/>
    </location>
</feature>
<dbReference type="AlphaFoldDB" id="A0A1Y2J2R1"/>
<organism evidence="7 8">
    <name type="scientific">Trametes coccinea (strain BRFM310)</name>
    <name type="common">Pycnoporus coccineus</name>
    <dbReference type="NCBI Taxonomy" id="1353009"/>
    <lineage>
        <taxon>Eukaryota</taxon>
        <taxon>Fungi</taxon>
        <taxon>Dikarya</taxon>
        <taxon>Basidiomycota</taxon>
        <taxon>Agaricomycotina</taxon>
        <taxon>Agaricomycetes</taxon>
        <taxon>Polyporales</taxon>
        <taxon>Polyporaceae</taxon>
        <taxon>Trametes</taxon>
    </lineage>
</organism>
<dbReference type="GO" id="GO:0004190">
    <property type="term" value="F:aspartic-type endopeptidase activity"/>
    <property type="evidence" value="ECO:0007669"/>
    <property type="project" value="UniProtKB-KW"/>
</dbReference>
<evidence type="ECO:0000256" key="1">
    <source>
        <dbReference type="ARBA" id="ARBA00007447"/>
    </source>
</evidence>
<dbReference type="Proteomes" id="UP000193067">
    <property type="component" value="Unassembled WGS sequence"/>
</dbReference>
<dbReference type="PRINTS" id="PR00792">
    <property type="entry name" value="PEPSIN"/>
</dbReference>
<gene>
    <name evidence="7" type="ORF">PYCCODRAFT_1456756</name>
</gene>
<protein>
    <submittedName>
        <fullName evidence="7">Acid protease</fullName>
    </submittedName>
</protein>
<keyword evidence="2 4" id="KW-0064">Aspartyl protease</keyword>
<dbReference type="InterPro" id="IPR021109">
    <property type="entry name" value="Peptidase_aspartic_dom_sf"/>
</dbReference>
<proteinExistence type="inferred from homology"/>